<gene>
    <name evidence="2" type="ORF">Catovirus_1_648</name>
</gene>
<evidence type="ECO:0000313" key="2">
    <source>
        <dbReference type="EMBL" id="ARF08598.1"/>
    </source>
</evidence>
<proteinExistence type="predicted"/>
<name>A0A1V0SAB9_9VIRU</name>
<keyword evidence="1" id="KW-0175">Coiled coil</keyword>
<evidence type="ECO:0000256" key="1">
    <source>
        <dbReference type="SAM" id="Coils"/>
    </source>
</evidence>
<dbReference type="EMBL" id="KY684083">
    <property type="protein sequence ID" value="ARF08598.1"/>
    <property type="molecule type" value="Genomic_DNA"/>
</dbReference>
<sequence>MKYNCDICNFETDNRSTWSRHKKSKKHAENLSILETRKNDTIININNIKKEHEIELLKEKLRNLENQLVKTESQLTETKQHYESQLLISKKHYESHIETLKTENNFQKQLINSAGGMIQKSMNTFSYLLQNYNNAPCLNSLNDYSVISNNNDYLIKELILHHNKNKLDKYLGDFIVKHYKKDNPELQAMWNSDTDRLNYIIRELYNINNNEKISTQWIVDRKGLKMTQQVINPLLEYITNLNTNYLKHQQKINEESLSHCTEKVMKDMCTIASINNDIKNNILSKEINKYIAPYFYFDKNANKIC</sequence>
<reference evidence="2" key="1">
    <citation type="journal article" date="2017" name="Science">
        <title>Giant viruses with an expanded complement of translation system components.</title>
        <authorList>
            <person name="Schulz F."/>
            <person name="Yutin N."/>
            <person name="Ivanova N.N."/>
            <person name="Ortega D.R."/>
            <person name="Lee T.K."/>
            <person name="Vierheilig J."/>
            <person name="Daims H."/>
            <person name="Horn M."/>
            <person name="Wagner M."/>
            <person name="Jensen G.J."/>
            <person name="Kyrpides N.C."/>
            <person name="Koonin E.V."/>
            <person name="Woyke T."/>
        </authorList>
    </citation>
    <scope>NUCLEOTIDE SEQUENCE</scope>
    <source>
        <strain evidence="2">CTV1</strain>
    </source>
</reference>
<protein>
    <recommendedName>
        <fullName evidence="3">C2H2-type domain-containing protein</fullName>
    </recommendedName>
</protein>
<feature type="coiled-coil region" evidence="1">
    <location>
        <begin position="47"/>
        <end position="81"/>
    </location>
</feature>
<organism evidence="2">
    <name type="scientific">Catovirus CTV1</name>
    <dbReference type="NCBI Taxonomy" id="1977631"/>
    <lineage>
        <taxon>Viruses</taxon>
        <taxon>Varidnaviria</taxon>
        <taxon>Bamfordvirae</taxon>
        <taxon>Nucleocytoviricota</taxon>
        <taxon>Megaviricetes</taxon>
        <taxon>Imitervirales</taxon>
        <taxon>Mimiviridae</taxon>
        <taxon>Klosneuvirinae</taxon>
        <taxon>Catovirus</taxon>
    </lineage>
</organism>
<accession>A0A1V0SAB9</accession>
<evidence type="ECO:0008006" key="3">
    <source>
        <dbReference type="Google" id="ProtNLM"/>
    </source>
</evidence>